<feature type="compositionally biased region" description="Gly residues" evidence="7">
    <location>
        <begin position="286"/>
        <end position="300"/>
    </location>
</feature>
<sequence>MSSLNSNETRFLKLARQHPDGIDNDTIARELPDLTDEALMNVINTLSSKSLIQFLRKGSETIFQAKSDSEAEKMSGMDPEERLVFQQIEAAGNEGIWSKRIRIKSGLIATVVNRCIKKLEQKLLIKSVSSVKNPTQKIFMLFNLTPSVELTGGPWYTDQELDVDFIETLTSQCFKFIVSRSYPSRKPGAVYGPDYSFYPTAGQVRRFIVEMAISTVELSTEDVQTLLNILVYDGKIERRLPGADLLGMGGGLDDDDDDDDDLDSDGDIRPTTAGRGRGSRGRGRGRGAASGGRRVGGGKVNGKEPDYMYKAVRSKAADDALMGNPCGKCPVFEQCHMGSAISPTTCVYYKNWLDF</sequence>
<dbReference type="GO" id="GO:0005737">
    <property type="term" value="C:cytoplasm"/>
    <property type="evidence" value="ECO:0007669"/>
    <property type="project" value="UniProtKB-ARBA"/>
</dbReference>
<gene>
    <name evidence="8" type="primary">RPC34</name>
    <name evidence="8" type="ORF">IWQ60_002596</name>
</gene>
<name>A0A9W8AH58_9FUNG</name>
<feature type="region of interest" description="Disordered" evidence="7">
    <location>
        <begin position="251"/>
        <end position="302"/>
    </location>
</feature>
<keyword evidence="4 6" id="KW-0804">Transcription</keyword>
<dbReference type="Proteomes" id="UP001150569">
    <property type="component" value="Unassembled WGS sequence"/>
</dbReference>
<dbReference type="SUPFAM" id="SSF46785">
    <property type="entry name" value="Winged helix' DNA-binding domain"/>
    <property type="match status" value="2"/>
</dbReference>
<dbReference type="InterPro" id="IPR036388">
    <property type="entry name" value="WH-like_DNA-bd_sf"/>
</dbReference>
<dbReference type="GO" id="GO:0005654">
    <property type="term" value="C:nucleoplasm"/>
    <property type="evidence" value="ECO:0007669"/>
    <property type="project" value="UniProtKB-ARBA"/>
</dbReference>
<dbReference type="Gene3D" id="1.10.10.10">
    <property type="entry name" value="Winged helix-like DNA-binding domain superfamily/Winged helix DNA-binding domain"/>
    <property type="match status" value="2"/>
</dbReference>
<accession>A0A9W8AH58</accession>
<evidence type="ECO:0000313" key="9">
    <source>
        <dbReference type="Proteomes" id="UP001150569"/>
    </source>
</evidence>
<dbReference type="FunFam" id="1.10.10.10:FF:000116">
    <property type="entry name" value="DNA-directed RNA polymerase III subunit RPC6"/>
    <property type="match status" value="1"/>
</dbReference>
<dbReference type="EMBL" id="JANBPT010000100">
    <property type="protein sequence ID" value="KAJ1927831.1"/>
    <property type="molecule type" value="Genomic_DNA"/>
</dbReference>
<dbReference type="GO" id="GO:0005666">
    <property type="term" value="C:RNA polymerase III complex"/>
    <property type="evidence" value="ECO:0007669"/>
    <property type="project" value="UniProtKB-UniRule"/>
</dbReference>
<protein>
    <recommendedName>
        <fullName evidence="6">DNA-directed RNA polymerase III subunit RPC6</fullName>
        <shortName evidence="6">RNA polymerase III subunit C6</shortName>
    </recommendedName>
</protein>
<dbReference type="InterPro" id="IPR007832">
    <property type="entry name" value="RNA_pol_Rpc34"/>
</dbReference>
<comment type="subcellular location">
    <subcellularLocation>
        <location evidence="1 6">Nucleus</location>
    </subcellularLocation>
</comment>
<dbReference type="Pfam" id="PF05158">
    <property type="entry name" value="RNA_pol_Rpc34"/>
    <property type="match status" value="1"/>
</dbReference>
<evidence type="ECO:0000256" key="2">
    <source>
        <dbReference type="ARBA" id="ARBA00011038"/>
    </source>
</evidence>
<keyword evidence="9" id="KW-1185">Reference proteome</keyword>
<dbReference type="PANTHER" id="PTHR12780">
    <property type="entry name" value="RNA POLYMERASE III DNA DIRECTED , 39KD SUBUNIT-RELATED"/>
    <property type="match status" value="1"/>
</dbReference>
<evidence type="ECO:0000256" key="7">
    <source>
        <dbReference type="SAM" id="MobiDB-lite"/>
    </source>
</evidence>
<evidence type="ECO:0000256" key="3">
    <source>
        <dbReference type="ARBA" id="ARBA00022478"/>
    </source>
</evidence>
<organism evidence="8 9">
    <name type="scientific">Tieghemiomyces parasiticus</name>
    <dbReference type="NCBI Taxonomy" id="78921"/>
    <lineage>
        <taxon>Eukaryota</taxon>
        <taxon>Fungi</taxon>
        <taxon>Fungi incertae sedis</taxon>
        <taxon>Zoopagomycota</taxon>
        <taxon>Kickxellomycotina</taxon>
        <taxon>Dimargaritomycetes</taxon>
        <taxon>Dimargaritales</taxon>
        <taxon>Dimargaritaceae</taxon>
        <taxon>Tieghemiomyces</taxon>
    </lineage>
</organism>
<evidence type="ECO:0000256" key="1">
    <source>
        <dbReference type="ARBA" id="ARBA00004123"/>
    </source>
</evidence>
<comment type="similarity">
    <text evidence="2 6">Belongs to the eukaryotic RPC34/RPC39 RNA polymerase subunit family.</text>
</comment>
<keyword evidence="3 6" id="KW-0240">DNA-directed RNA polymerase</keyword>
<proteinExistence type="inferred from homology"/>
<dbReference type="AlphaFoldDB" id="A0A9W8AH58"/>
<feature type="compositionally biased region" description="Acidic residues" evidence="7">
    <location>
        <begin position="252"/>
        <end position="265"/>
    </location>
</feature>
<keyword evidence="5 6" id="KW-0539">Nucleus</keyword>
<evidence type="ECO:0000256" key="5">
    <source>
        <dbReference type="ARBA" id="ARBA00023242"/>
    </source>
</evidence>
<evidence type="ECO:0000256" key="6">
    <source>
        <dbReference type="PIRNR" id="PIRNR028763"/>
    </source>
</evidence>
<evidence type="ECO:0000313" key="8">
    <source>
        <dbReference type="EMBL" id="KAJ1927831.1"/>
    </source>
</evidence>
<dbReference type="OrthoDB" id="613763at2759"/>
<reference evidence="8" key="1">
    <citation type="submission" date="2022-07" db="EMBL/GenBank/DDBJ databases">
        <title>Phylogenomic reconstructions and comparative analyses of Kickxellomycotina fungi.</title>
        <authorList>
            <person name="Reynolds N.K."/>
            <person name="Stajich J.E."/>
            <person name="Barry K."/>
            <person name="Grigoriev I.V."/>
            <person name="Crous P."/>
            <person name="Smith M.E."/>
        </authorList>
    </citation>
    <scope>NUCLEOTIDE SEQUENCE</scope>
    <source>
        <strain evidence="8">RSA 861</strain>
    </source>
</reference>
<dbReference type="GO" id="GO:0006383">
    <property type="term" value="P:transcription by RNA polymerase III"/>
    <property type="evidence" value="ECO:0007669"/>
    <property type="project" value="UniProtKB-UniRule"/>
</dbReference>
<dbReference type="PIRSF" id="PIRSF028763">
    <property type="entry name" value="RNA_pol_Rpc34"/>
    <property type="match status" value="1"/>
</dbReference>
<dbReference type="InterPro" id="IPR036390">
    <property type="entry name" value="WH_DNA-bd_sf"/>
</dbReference>
<comment type="caution">
    <text evidence="8">The sequence shown here is derived from an EMBL/GenBank/DDBJ whole genome shotgun (WGS) entry which is preliminary data.</text>
</comment>
<evidence type="ECO:0000256" key="4">
    <source>
        <dbReference type="ARBA" id="ARBA00023163"/>
    </source>
</evidence>
<dbReference type="InterPro" id="IPR016049">
    <property type="entry name" value="RNA_pol_Rpc34-like"/>
</dbReference>
<dbReference type="FunFam" id="1.10.10.10:FF:000237">
    <property type="entry name" value="DNA-directed RNA polymerase III subunit RPC6"/>
    <property type="match status" value="1"/>
</dbReference>
<comment type="function">
    <text evidence="6">DNA-dependent RNA polymerase catalyzes the transcription of DNA into RNA using the four ribonucleoside triphosphates as substrates. Specific peripheric component of RNA polymerase III which synthesizes small RNAs, such as 5S rRNA and tRNAs.</text>
</comment>